<dbReference type="EC" id="6.1.1.2" evidence="9"/>
<keyword evidence="12" id="KW-1185">Reference proteome</keyword>
<keyword evidence="2 9" id="KW-0963">Cytoplasm</keyword>
<evidence type="ECO:0000256" key="8">
    <source>
        <dbReference type="ARBA" id="ARBA00049929"/>
    </source>
</evidence>
<keyword evidence="6 9" id="KW-0648">Protein biosynthesis</keyword>
<evidence type="ECO:0000256" key="3">
    <source>
        <dbReference type="ARBA" id="ARBA00022598"/>
    </source>
</evidence>
<feature type="binding site" evidence="9">
    <location>
        <position position="143"/>
    </location>
    <ligand>
        <name>L-tryptophan</name>
        <dbReference type="ChEBI" id="CHEBI:57912"/>
    </ligand>
</feature>
<keyword evidence="5 9" id="KW-0067">ATP-binding</keyword>
<dbReference type="InterPro" id="IPR050203">
    <property type="entry name" value="Trp-tRNA_synthetase"/>
</dbReference>
<evidence type="ECO:0000313" key="11">
    <source>
        <dbReference type="EMBL" id="UTW06785.1"/>
    </source>
</evidence>
<organism evidence="11 12">
    <name type="scientific">Pseudomonas benzenivorans</name>
    <dbReference type="NCBI Taxonomy" id="556533"/>
    <lineage>
        <taxon>Bacteria</taxon>
        <taxon>Pseudomonadati</taxon>
        <taxon>Pseudomonadota</taxon>
        <taxon>Gammaproteobacteria</taxon>
        <taxon>Pseudomonadales</taxon>
        <taxon>Pseudomonadaceae</taxon>
        <taxon>Pseudomonas</taxon>
    </lineage>
</organism>
<dbReference type="PRINTS" id="PR01039">
    <property type="entry name" value="TRNASYNTHTRP"/>
</dbReference>
<dbReference type="InterPro" id="IPR002306">
    <property type="entry name" value="Trp-tRNA-ligase"/>
</dbReference>
<dbReference type="SUPFAM" id="SSF52374">
    <property type="entry name" value="Nucleotidylyl transferase"/>
    <property type="match status" value="1"/>
</dbReference>
<dbReference type="InterPro" id="IPR014729">
    <property type="entry name" value="Rossmann-like_a/b/a_fold"/>
</dbReference>
<accession>A0ABY5H638</accession>
<name>A0ABY5H638_9PSED</name>
<comment type="subunit">
    <text evidence="9">Homodimer.</text>
</comment>
<feature type="binding site" evidence="9">
    <location>
        <begin position="204"/>
        <end position="208"/>
    </location>
    <ligand>
        <name>ATP</name>
        <dbReference type="ChEBI" id="CHEBI:30616"/>
    </ligand>
</feature>
<evidence type="ECO:0000313" key="12">
    <source>
        <dbReference type="Proteomes" id="UP001059672"/>
    </source>
</evidence>
<dbReference type="InterPro" id="IPR002305">
    <property type="entry name" value="aa-tRNA-synth_Ic"/>
</dbReference>
<dbReference type="GO" id="GO:0004830">
    <property type="term" value="F:tryptophan-tRNA ligase activity"/>
    <property type="evidence" value="ECO:0007669"/>
    <property type="project" value="UniProtKB-EC"/>
</dbReference>
<evidence type="ECO:0000256" key="4">
    <source>
        <dbReference type="ARBA" id="ARBA00022741"/>
    </source>
</evidence>
<comment type="subcellular location">
    <subcellularLocation>
        <location evidence="9">Cytoplasm</location>
    </subcellularLocation>
</comment>
<dbReference type="SUPFAM" id="SSF160113">
    <property type="entry name" value="YegP-like"/>
    <property type="match status" value="1"/>
</dbReference>
<feature type="binding site" evidence="9">
    <location>
        <begin position="18"/>
        <end position="19"/>
    </location>
    <ligand>
        <name>ATP</name>
        <dbReference type="ChEBI" id="CHEBI:30616"/>
    </ligand>
</feature>
<dbReference type="RefSeq" id="WP_255837349.1">
    <property type="nucleotide sequence ID" value="NZ_CP073346.1"/>
</dbReference>
<dbReference type="Gene3D" id="2.30.29.80">
    <property type="match status" value="1"/>
</dbReference>
<feature type="short sequence motif" description="'HIGH' region" evidence="9">
    <location>
        <begin position="11"/>
        <end position="19"/>
    </location>
</feature>
<keyword evidence="4 9" id="KW-0547">Nucleotide-binding</keyword>
<dbReference type="NCBIfam" id="TIGR00233">
    <property type="entry name" value="trpS"/>
    <property type="match status" value="1"/>
</dbReference>
<protein>
    <recommendedName>
        <fullName evidence="9">Tryptophan--tRNA ligase</fullName>
        <ecNumber evidence="9">6.1.1.2</ecNumber>
    </recommendedName>
    <alternativeName>
        <fullName evidence="9">Tryptophanyl-tRNA synthetase</fullName>
        <shortName evidence="9">TrpRS</shortName>
    </alternativeName>
</protein>
<dbReference type="Gene3D" id="1.10.240.10">
    <property type="entry name" value="Tyrosyl-Transfer RNA Synthetase"/>
    <property type="match status" value="1"/>
</dbReference>
<evidence type="ECO:0000256" key="7">
    <source>
        <dbReference type="ARBA" id="ARBA00023146"/>
    </source>
</evidence>
<dbReference type="PANTHER" id="PTHR43766:SF1">
    <property type="entry name" value="TRYPTOPHAN--TRNA LIGASE, MITOCHONDRIAL"/>
    <property type="match status" value="1"/>
</dbReference>
<evidence type="ECO:0000256" key="6">
    <source>
        <dbReference type="ARBA" id="ARBA00022917"/>
    </source>
</evidence>
<feature type="binding site" evidence="9">
    <location>
        <begin position="10"/>
        <end position="12"/>
    </location>
    <ligand>
        <name>ATP</name>
        <dbReference type="ChEBI" id="CHEBI:30616"/>
    </ligand>
</feature>
<keyword evidence="3 9" id="KW-0436">Ligase</keyword>
<dbReference type="NCBIfam" id="NF008923">
    <property type="entry name" value="PRK12284.1"/>
    <property type="match status" value="1"/>
</dbReference>
<dbReference type="Gene3D" id="3.40.50.620">
    <property type="entry name" value="HUPs"/>
    <property type="match status" value="1"/>
</dbReference>
<gene>
    <name evidence="9" type="primary">trpS</name>
    <name evidence="11" type="ORF">KDW96_16670</name>
</gene>
<comment type="similarity">
    <text evidence="1 9 10">Belongs to the class-I aminoacyl-tRNA synthetase family.</text>
</comment>
<dbReference type="Proteomes" id="UP001059672">
    <property type="component" value="Chromosome"/>
</dbReference>
<evidence type="ECO:0000256" key="10">
    <source>
        <dbReference type="RuleBase" id="RU363036"/>
    </source>
</evidence>
<feature type="binding site" evidence="9">
    <location>
        <position position="197"/>
    </location>
    <ligand>
        <name>ATP</name>
        <dbReference type="ChEBI" id="CHEBI:30616"/>
    </ligand>
</feature>
<comment type="catalytic activity">
    <reaction evidence="8 9">
        <text>tRNA(Trp) + L-tryptophan + ATP = L-tryptophyl-tRNA(Trp) + AMP + diphosphate + H(+)</text>
        <dbReference type="Rhea" id="RHEA:24080"/>
        <dbReference type="Rhea" id="RHEA-COMP:9671"/>
        <dbReference type="Rhea" id="RHEA-COMP:9705"/>
        <dbReference type="ChEBI" id="CHEBI:15378"/>
        <dbReference type="ChEBI" id="CHEBI:30616"/>
        <dbReference type="ChEBI" id="CHEBI:33019"/>
        <dbReference type="ChEBI" id="CHEBI:57912"/>
        <dbReference type="ChEBI" id="CHEBI:78442"/>
        <dbReference type="ChEBI" id="CHEBI:78535"/>
        <dbReference type="ChEBI" id="CHEBI:456215"/>
        <dbReference type="EC" id="6.1.1.2"/>
    </reaction>
</comment>
<keyword evidence="7 9" id="KW-0030">Aminoacyl-tRNA synthetase</keyword>
<reference evidence="11" key="1">
    <citation type="submission" date="2021-04" db="EMBL/GenBank/DDBJ databases">
        <title>Oceanospirillales bacteria with DddD are important DMSP degraders in coastal seawater.</title>
        <authorList>
            <person name="Liu J."/>
        </authorList>
    </citation>
    <scope>NUCLEOTIDE SEQUENCE</scope>
    <source>
        <strain evidence="11">D13-4</strain>
    </source>
</reference>
<proteinExistence type="inferred from homology"/>
<feature type="binding site" evidence="9">
    <location>
        <begin position="155"/>
        <end position="157"/>
    </location>
    <ligand>
        <name>ATP</name>
        <dbReference type="ChEBI" id="CHEBI:30616"/>
    </ligand>
</feature>
<dbReference type="PANTHER" id="PTHR43766">
    <property type="entry name" value="TRYPTOPHAN--TRNA LIGASE, MITOCHONDRIAL"/>
    <property type="match status" value="1"/>
</dbReference>
<comment type="function">
    <text evidence="9">Catalyzes the attachment of tryptophan to tRNA(Trp).</text>
</comment>
<dbReference type="EMBL" id="CP073346">
    <property type="protein sequence ID" value="UTW06785.1"/>
    <property type="molecule type" value="Genomic_DNA"/>
</dbReference>
<dbReference type="InterPro" id="IPR036913">
    <property type="entry name" value="YegP-like_sf"/>
</dbReference>
<evidence type="ECO:0000256" key="5">
    <source>
        <dbReference type="ARBA" id="ARBA00022840"/>
    </source>
</evidence>
<evidence type="ECO:0000256" key="2">
    <source>
        <dbReference type="ARBA" id="ARBA00022490"/>
    </source>
</evidence>
<feature type="short sequence motif" description="'KMSKS' region" evidence="9">
    <location>
        <begin position="204"/>
        <end position="208"/>
    </location>
</feature>
<dbReference type="InterPro" id="IPR024109">
    <property type="entry name" value="Trp-tRNA-ligase_bac-type"/>
</dbReference>
<dbReference type="HAMAP" id="MF_00140_B">
    <property type="entry name" value="Trp_tRNA_synth_B"/>
    <property type="match status" value="1"/>
</dbReference>
<dbReference type="Pfam" id="PF00579">
    <property type="entry name" value="tRNA-synt_1b"/>
    <property type="match status" value="1"/>
</dbReference>
<evidence type="ECO:0000256" key="9">
    <source>
        <dbReference type="HAMAP-Rule" id="MF_00140"/>
    </source>
</evidence>
<evidence type="ECO:0000256" key="1">
    <source>
        <dbReference type="ARBA" id="ARBA00005594"/>
    </source>
</evidence>
<sequence length="452" mass="49617">MTTRILTGITTTGTPHLGNYAGAIRPAIVASRAADADSFYFLADYHALIKCDDPVRIQRSRLEIAATWLACGLDVSRATFYRQSDIPEIPELCWLLTCVAGKGLLNRAHAYKASVDKNVEAGEDPDAGVTMGLFSYPVLMAADILMFNAHKVPVGRDQIQHVEMARDIAQRFNHLFGQGKELFTLPEAVIEEDVATLPGLDGRKMSKSYDNTIPLFGSAKQLKDAIARIVTDSRLPGEAKDPDSAHLFTLYQAFATPAQQAEFRAELLDGLAWGEAKQRLFQLLDGELGEARERYQALIAKPSDLEDVLQAGAAKARRIATPFLGELREAVGLRSFREQVQAAGAGKKKAAKTARFVSFREKDGSFRFRFISAEGEELLLSRPFSDPKRAGAISQRLIAQGPDALELREDEGDQFTLWLDGECLADSPAYPDPEELDAAMLRLRDAIAGMAE</sequence>